<dbReference type="Pfam" id="PF02825">
    <property type="entry name" value="WWE"/>
    <property type="match status" value="2"/>
</dbReference>
<dbReference type="SMART" id="SM00773">
    <property type="entry name" value="WGR"/>
    <property type="match status" value="1"/>
</dbReference>
<dbReference type="FunFam" id="2.20.140.10:FF:000001">
    <property type="entry name" value="Poly [ADP-ribose] polymerase"/>
    <property type="match status" value="1"/>
</dbReference>
<dbReference type="EC" id="2.4.2.-" evidence="19"/>
<dbReference type="PANTHER" id="PTHR10459:SF60">
    <property type="entry name" value="POLY [ADP-RIBOSE] POLYMERASE 2"/>
    <property type="match status" value="1"/>
</dbReference>
<comment type="subunit">
    <text evidence="18">Component of a base excision repair (BER) complex, containing at least XRCC1, PARP1, POLB and LRIG3. Homo- and heterodimer with PARP1. Interacts (via the PARP catalytic domain) with HPF1. Interacts with core nucleosomes.</text>
</comment>
<dbReference type="Gene3D" id="3.30.720.50">
    <property type="match status" value="2"/>
</dbReference>
<keyword evidence="25" id="KW-1185">Reference proteome</keyword>
<feature type="region of interest" description="Disordered" evidence="20">
    <location>
        <begin position="166"/>
        <end position="217"/>
    </location>
</feature>
<keyword evidence="7 19" id="KW-0808">Transferase</keyword>
<evidence type="ECO:0000256" key="19">
    <source>
        <dbReference type="RuleBase" id="RU362114"/>
    </source>
</evidence>
<reference evidence="26" key="1">
    <citation type="submission" date="2025-08" db="UniProtKB">
        <authorList>
            <consortium name="RefSeq"/>
        </authorList>
    </citation>
    <scope>IDENTIFICATION</scope>
    <source>
        <tissue evidence="26">Blood</tissue>
    </source>
</reference>
<evidence type="ECO:0000259" key="22">
    <source>
        <dbReference type="PROSITE" id="PS51059"/>
    </source>
</evidence>
<dbReference type="GO" id="GO:1990404">
    <property type="term" value="F:NAD+-protein mono-ADP-ribosyltransferase activity"/>
    <property type="evidence" value="ECO:0007669"/>
    <property type="project" value="TreeGrafter"/>
</dbReference>
<evidence type="ECO:0000259" key="21">
    <source>
        <dbReference type="PROSITE" id="PS50918"/>
    </source>
</evidence>
<feature type="domain" description="PARP alpha-helical" evidence="23">
    <location>
        <begin position="367"/>
        <end position="484"/>
    </location>
</feature>
<dbReference type="FunFam" id="3.90.228.10:FF:000002">
    <property type="entry name" value="Poly [ADP-ribose] polymerase"/>
    <property type="match status" value="1"/>
</dbReference>
<evidence type="ECO:0000256" key="3">
    <source>
        <dbReference type="ARBA" id="ARBA00022454"/>
    </source>
</evidence>
<dbReference type="CTD" id="10038"/>
<dbReference type="GO" id="GO:0005654">
    <property type="term" value="C:nucleoplasm"/>
    <property type="evidence" value="ECO:0007669"/>
    <property type="project" value="UniProtKB-ARBA"/>
</dbReference>
<dbReference type="GO" id="GO:0070212">
    <property type="term" value="P:protein poly-ADP-ribosylation"/>
    <property type="evidence" value="ECO:0007669"/>
    <property type="project" value="TreeGrafter"/>
</dbReference>
<dbReference type="PROSITE" id="PS51060">
    <property type="entry name" value="PARP_ALPHA_HD"/>
    <property type="match status" value="1"/>
</dbReference>
<evidence type="ECO:0000256" key="13">
    <source>
        <dbReference type="ARBA" id="ARBA00023125"/>
    </source>
</evidence>
<dbReference type="SUPFAM" id="SSF47587">
    <property type="entry name" value="Domain of poly(ADP-ribose) polymerase"/>
    <property type="match status" value="1"/>
</dbReference>
<dbReference type="PROSITE" id="PS51977">
    <property type="entry name" value="WGR"/>
    <property type="match status" value="1"/>
</dbReference>
<dbReference type="FunFam" id="1.20.142.10:FF:000003">
    <property type="entry name" value="Poly [ADP-ribose] polymerase"/>
    <property type="match status" value="1"/>
</dbReference>
<keyword evidence="11" id="KW-0007">Acetylation</keyword>
<dbReference type="InterPro" id="IPR050800">
    <property type="entry name" value="ARTD/PARP"/>
</dbReference>
<dbReference type="Pfam" id="PF00644">
    <property type="entry name" value="PARP"/>
    <property type="match status" value="1"/>
</dbReference>
<dbReference type="Gene3D" id="2.20.140.10">
    <property type="entry name" value="WGR domain"/>
    <property type="match status" value="1"/>
</dbReference>
<evidence type="ECO:0000256" key="11">
    <source>
        <dbReference type="ARBA" id="ARBA00022990"/>
    </source>
</evidence>
<evidence type="ECO:0000256" key="18">
    <source>
        <dbReference type="ARBA" id="ARBA00064631"/>
    </source>
</evidence>
<dbReference type="SUPFAM" id="SSF56399">
    <property type="entry name" value="ADP-ribosylation"/>
    <property type="match status" value="1"/>
</dbReference>
<evidence type="ECO:0000256" key="16">
    <source>
        <dbReference type="ARBA" id="ARBA00024347"/>
    </source>
</evidence>
<evidence type="ECO:0000259" key="23">
    <source>
        <dbReference type="PROSITE" id="PS51060"/>
    </source>
</evidence>
<dbReference type="Proteomes" id="UP001190640">
    <property type="component" value="Chromosome 12"/>
</dbReference>
<dbReference type="GeneID" id="129338312"/>
<dbReference type="PANTHER" id="PTHR10459">
    <property type="entry name" value="DNA LIGASE"/>
    <property type="match status" value="1"/>
</dbReference>
<evidence type="ECO:0000256" key="6">
    <source>
        <dbReference type="ARBA" id="ARBA00022676"/>
    </source>
</evidence>
<evidence type="ECO:0000256" key="9">
    <source>
        <dbReference type="ARBA" id="ARBA00022763"/>
    </source>
</evidence>
<dbReference type="InterPro" id="IPR004170">
    <property type="entry name" value="WWE_dom"/>
</dbReference>
<protein>
    <recommendedName>
        <fullName evidence="19">Poly [ADP-ribose] polymerase</fullName>
        <shortName evidence="19">PARP</shortName>
        <ecNumber evidence="19">2.4.2.-</ecNumber>
    </recommendedName>
</protein>
<name>A0AA97K1L5_EUBMA</name>
<dbReference type="Pfam" id="PF05406">
    <property type="entry name" value="WGR"/>
    <property type="match status" value="1"/>
</dbReference>
<dbReference type="CDD" id="cd01437">
    <property type="entry name" value="parp_like"/>
    <property type="match status" value="1"/>
</dbReference>
<evidence type="ECO:0000256" key="8">
    <source>
        <dbReference type="ARBA" id="ARBA00022695"/>
    </source>
</evidence>
<dbReference type="AlphaFoldDB" id="A0AA97K1L5"/>
<evidence type="ECO:0000256" key="2">
    <source>
        <dbReference type="ARBA" id="ARBA00004286"/>
    </source>
</evidence>
<dbReference type="Gene3D" id="1.20.142.10">
    <property type="entry name" value="Poly(ADP-ribose) polymerase, regulatory domain"/>
    <property type="match status" value="1"/>
</dbReference>
<dbReference type="PROSITE" id="PS50918">
    <property type="entry name" value="WWE"/>
    <property type="match status" value="1"/>
</dbReference>
<organism evidence="25 26">
    <name type="scientific">Eublepharis macularius</name>
    <name type="common">Leopard gecko</name>
    <name type="synonym">Cyrtodactylus macularius</name>
    <dbReference type="NCBI Taxonomy" id="481883"/>
    <lineage>
        <taxon>Eukaryota</taxon>
        <taxon>Metazoa</taxon>
        <taxon>Chordata</taxon>
        <taxon>Craniata</taxon>
        <taxon>Vertebrata</taxon>
        <taxon>Euteleostomi</taxon>
        <taxon>Lepidosauria</taxon>
        <taxon>Squamata</taxon>
        <taxon>Bifurcata</taxon>
        <taxon>Gekkota</taxon>
        <taxon>Eublepharidae</taxon>
        <taxon>Eublepharinae</taxon>
        <taxon>Eublepharis</taxon>
    </lineage>
</organism>
<evidence type="ECO:0000259" key="24">
    <source>
        <dbReference type="PROSITE" id="PS51977"/>
    </source>
</evidence>
<dbReference type="Pfam" id="PF02877">
    <property type="entry name" value="PARP_reg"/>
    <property type="match status" value="1"/>
</dbReference>
<dbReference type="SUPFAM" id="SSF117839">
    <property type="entry name" value="WWE domain"/>
    <property type="match status" value="2"/>
</dbReference>
<evidence type="ECO:0000256" key="15">
    <source>
        <dbReference type="ARBA" id="ARBA00023242"/>
    </source>
</evidence>
<keyword evidence="12 19" id="KW-0520">NAD</keyword>
<dbReference type="GO" id="GO:0006302">
    <property type="term" value="P:double-strand break repair"/>
    <property type="evidence" value="ECO:0007669"/>
    <property type="project" value="TreeGrafter"/>
</dbReference>
<evidence type="ECO:0000313" key="26">
    <source>
        <dbReference type="RefSeq" id="XP_054848408.1"/>
    </source>
</evidence>
<dbReference type="PROSITE" id="PS51059">
    <property type="entry name" value="PARP_CATALYTIC"/>
    <property type="match status" value="1"/>
</dbReference>
<dbReference type="GO" id="GO:0005730">
    <property type="term" value="C:nucleolus"/>
    <property type="evidence" value="ECO:0007669"/>
    <property type="project" value="TreeGrafter"/>
</dbReference>
<keyword evidence="14" id="KW-0234">DNA repair</keyword>
<dbReference type="Gene3D" id="3.90.228.10">
    <property type="match status" value="1"/>
</dbReference>
<dbReference type="GO" id="GO:0016779">
    <property type="term" value="F:nucleotidyltransferase activity"/>
    <property type="evidence" value="ECO:0007669"/>
    <property type="project" value="UniProtKB-KW"/>
</dbReference>
<comment type="subcellular location">
    <subcellularLocation>
        <location evidence="2">Chromosome</location>
    </subcellularLocation>
    <subcellularLocation>
        <location evidence="1">Nucleus</location>
    </subcellularLocation>
</comment>
<feature type="compositionally biased region" description="Polar residues" evidence="20">
    <location>
        <begin position="185"/>
        <end position="195"/>
    </location>
</feature>
<dbReference type="SUPFAM" id="SSF142921">
    <property type="entry name" value="WGR domain-like"/>
    <property type="match status" value="1"/>
</dbReference>
<keyword evidence="6 19" id="KW-0328">Glycosyltransferase</keyword>
<keyword evidence="15" id="KW-0539">Nucleus</keyword>
<evidence type="ECO:0000256" key="17">
    <source>
        <dbReference type="ARBA" id="ARBA00033987"/>
    </source>
</evidence>
<dbReference type="GO" id="GO:0005694">
    <property type="term" value="C:chromosome"/>
    <property type="evidence" value="ECO:0007669"/>
    <property type="project" value="UniProtKB-SubCell"/>
</dbReference>
<dbReference type="KEGG" id="emc:129338312"/>
<evidence type="ECO:0000256" key="7">
    <source>
        <dbReference type="ARBA" id="ARBA00022679"/>
    </source>
</evidence>
<dbReference type="InterPro" id="IPR004102">
    <property type="entry name" value="Poly(ADP-ribose)pol_reg_dom"/>
</dbReference>
<keyword evidence="10" id="KW-0013">ADP-ribosylation</keyword>
<evidence type="ECO:0000256" key="14">
    <source>
        <dbReference type="ARBA" id="ARBA00023204"/>
    </source>
</evidence>
<keyword evidence="4" id="KW-0021">Allosteric enzyme</keyword>
<gene>
    <name evidence="26" type="primary">PARP2</name>
</gene>
<evidence type="ECO:0000256" key="5">
    <source>
        <dbReference type="ARBA" id="ARBA00022553"/>
    </source>
</evidence>
<feature type="domain" description="WWE" evidence="21">
    <location>
        <begin position="92"/>
        <end position="170"/>
    </location>
</feature>
<sequence>MPLGYNPLHATVEMGRKRKASKAQDGEPSAAGAELRWEWETTSNTWQQFPPEQSETLSQAARTGKLSVDLGESSVDLREMMQRDKQTGQETRVAAAVREQDFYFVWQWQGDQEGDWHPYPADTCLALQAARSGHGEPTVEMTVGRTRYKLDTTRMVQINTRTKFEREMECRQSGAADPEDGGSRVINSTSDTGGPTATKKARNTADMPTSHGEGDSKEAVKTLILKGKAPVDPECTAKLGTAHVYCEGDDIYDVMLNQTNLQFNNNKYYLIQLLEDDGTRSYSVWMRWGRVGKQGQHSLVNCAGDLIKAKAVFTKKFLDKTKNEWAKRGNFQKVPGKYDLLHMDYEANDAAEEEATSQKTVSCPKLVSHLEPRVQSLIELICNIRTMEEMVVEMKYDTKKAPLGKLTAEQIRAGYQSLQKVEGCLKRKQTGRTLLEACNEFYTRIPHDFGLKTPPLIASEEELKEKIQLLEALGEIRLAIKLVRSEQLAMEHPLDRSYRGLNCELQPLGQDSPDFQVLERYLLSTHAPTHKDYTMTLLEVFVLNKEGSTFRSDLPNRMLLWHGSRLGNWAGILSQGLRVAPPEAPVTGYMFGKGIYFADMSSKSANYCFATRERDIGLLLLSEVALGECNELLEANPDAKKLLAHKHSTKGLGKLAPANSTTLHGAVVPMGPVVETGIVNPRGYTLNYNEFIVYDPQQVRMRYLLRVRFNFTQLW</sequence>
<accession>A0AA97K1L5</accession>
<comment type="catalytic activity">
    <reaction evidence="17">
        <text>NAD(+) + (ADP-D-ribosyl)n-acceptor = nicotinamide + (ADP-D-ribosyl)n+1-acceptor + H(+).</text>
        <dbReference type="EC" id="2.4.2.30"/>
    </reaction>
</comment>
<dbReference type="InterPro" id="IPR036616">
    <property type="entry name" value="Poly(ADP-ribose)pol_reg_dom_sf"/>
</dbReference>
<dbReference type="GO" id="GO:0003950">
    <property type="term" value="F:NAD+ poly-ADP-ribosyltransferase activity"/>
    <property type="evidence" value="ECO:0007669"/>
    <property type="project" value="UniProtKB-UniRule"/>
</dbReference>
<keyword evidence="8" id="KW-0548">Nucleotidyltransferase</keyword>
<proteinExistence type="inferred from homology"/>
<comment type="similarity">
    <text evidence="16">Belongs to the ARTD/PARP family.</text>
</comment>
<evidence type="ECO:0000256" key="12">
    <source>
        <dbReference type="ARBA" id="ARBA00023027"/>
    </source>
</evidence>
<feature type="domain" description="WGR" evidence="24">
    <location>
        <begin position="241"/>
        <end position="338"/>
    </location>
</feature>
<evidence type="ECO:0000256" key="4">
    <source>
        <dbReference type="ARBA" id="ARBA00022533"/>
    </source>
</evidence>
<keyword evidence="5" id="KW-0597">Phosphoprotein</keyword>
<dbReference type="CDD" id="cd08003">
    <property type="entry name" value="WGR_PARP2_like"/>
    <property type="match status" value="1"/>
</dbReference>
<evidence type="ECO:0000313" key="25">
    <source>
        <dbReference type="Proteomes" id="UP001190640"/>
    </source>
</evidence>
<evidence type="ECO:0000256" key="20">
    <source>
        <dbReference type="SAM" id="MobiDB-lite"/>
    </source>
</evidence>
<keyword evidence="9" id="KW-0227">DNA damage</keyword>
<dbReference type="InterPro" id="IPR012317">
    <property type="entry name" value="Poly(ADP-ribose)pol_cat_dom"/>
</dbReference>
<evidence type="ECO:0000256" key="10">
    <source>
        <dbReference type="ARBA" id="ARBA00022765"/>
    </source>
</evidence>
<keyword evidence="3" id="KW-0158">Chromosome</keyword>
<dbReference type="InterPro" id="IPR037197">
    <property type="entry name" value="WWE_dom_sf"/>
</dbReference>
<feature type="domain" description="PARP catalytic" evidence="22">
    <location>
        <begin position="492"/>
        <end position="715"/>
    </location>
</feature>
<evidence type="ECO:0000256" key="1">
    <source>
        <dbReference type="ARBA" id="ARBA00004123"/>
    </source>
</evidence>
<dbReference type="InterPro" id="IPR008893">
    <property type="entry name" value="WGR_domain"/>
</dbReference>
<dbReference type="RefSeq" id="XP_054848408.1">
    <property type="nucleotide sequence ID" value="XM_054992433.1"/>
</dbReference>
<dbReference type="InterPro" id="IPR036930">
    <property type="entry name" value="WGR_dom_sf"/>
</dbReference>
<dbReference type="GO" id="GO:0003677">
    <property type="term" value="F:DNA binding"/>
    <property type="evidence" value="ECO:0007669"/>
    <property type="project" value="UniProtKB-KW"/>
</dbReference>
<keyword evidence="13" id="KW-0238">DNA-binding</keyword>